<dbReference type="InterPro" id="IPR050275">
    <property type="entry name" value="PGM_Phosphatase"/>
</dbReference>
<dbReference type="PROSITE" id="PS00175">
    <property type="entry name" value="PG_MUTASE"/>
    <property type="match status" value="1"/>
</dbReference>
<dbReference type="PANTHER" id="PTHR48100">
    <property type="entry name" value="BROAD-SPECIFICITY PHOSPHATASE YOR283W-RELATED"/>
    <property type="match status" value="1"/>
</dbReference>
<gene>
    <name evidence="3" type="ORF">ACFFUT_05130</name>
</gene>
<evidence type="ECO:0000256" key="2">
    <source>
        <dbReference type="ARBA" id="ARBA00023235"/>
    </source>
</evidence>
<dbReference type="CDD" id="cd07067">
    <property type="entry name" value="HP_PGM_like"/>
    <property type="match status" value="1"/>
</dbReference>
<dbReference type="RefSeq" id="WP_213890815.1">
    <property type="nucleotide sequence ID" value="NZ_JAGFNU010000014.1"/>
</dbReference>
<evidence type="ECO:0000313" key="3">
    <source>
        <dbReference type="EMBL" id="MFB9231169.1"/>
    </source>
</evidence>
<dbReference type="InterPro" id="IPR029033">
    <property type="entry name" value="His_PPase_superfam"/>
</dbReference>
<protein>
    <submittedName>
        <fullName evidence="3">Histidine phosphatase family protein</fullName>
    </submittedName>
</protein>
<dbReference type="Proteomes" id="UP001589683">
    <property type="component" value="Unassembled WGS sequence"/>
</dbReference>
<dbReference type="PIRSF" id="PIRSF000709">
    <property type="entry name" value="6PFK_2-Ptase"/>
    <property type="match status" value="1"/>
</dbReference>
<sequence>MHFPPLFILRHGQTKWNLEGRLQGRQDSPLTDLGIQQAQIQRRLLAQVHTDYPDLTVISSPQGRARRTAEIATEGLDLSLTFEDRVQEVFAGEWEGQTRAVIREEFPNPMEDFVTEFDLFLNTPGGERFDDLHDRCLSVLQELTRPTAIITHGITGCVLRGLVLDLPIDEMDKLERGQGCIYRLENGAETCLRES</sequence>
<dbReference type="Pfam" id="PF00300">
    <property type="entry name" value="His_Phos_1"/>
    <property type="match status" value="1"/>
</dbReference>
<proteinExistence type="predicted"/>
<dbReference type="InterPro" id="IPR001345">
    <property type="entry name" value="PG/BPGM_mutase_AS"/>
</dbReference>
<evidence type="ECO:0000256" key="1">
    <source>
        <dbReference type="ARBA" id="ARBA00023152"/>
    </source>
</evidence>
<keyword evidence="4" id="KW-1185">Reference proteome</keyword>
<keyword evidence="1" id="KW-0324">Glycolysis</keyword>
<dbReference type="SUPFAM" id="SSF53254">
    <property type="entry name" value="Phosphoglycerate mutase-like"/>
    <property type="match status" value="1"/>
</dbReference>
<evidence type="ECO:0000313" key="4">
    <source>
        <dbReference type="Proteomes" id="UP001589683"/>
    </source>
</evidence>
<comment type="caution">
    <text evidence="3">The sequence shown here is derived from an EMBL/GenBank/DDBJ whole genome shotgun (WGS) entry which is preliminary data.</text>
</comment>
<dbReference type="EMBL" id="JBHMEA010000015">
    <property type="protein sequence ID" value="MFB9231169.1"/>
    <property type="molecule type" value="Genomic_DNA"/>
</dbReference>
<reference evidence="3 4" key="1">
    <citation type="submission" date="2024-09" db="EMBL/GenBank/DDBJ databases">
        <authorList>
            <person name="Sun Q."/>
            <person name="Mori K."/>
        </authorList>
    </citation>
    <scope>NUCLEOTIDE SEQUENCE [LARGE SCALE GENOMIC DNA]</scope>
    <source>
        <strain evidence="3 4">CECT 8726</strain>
    </source>
</reference>
<name>A0ABV5JCH8_9RHOB</name>
<organism evidence="3 4">
    <name type="scientific">Pseudohalocynthiibacter aestuariivivens</name>
    <dbReference type="NCBI Taxonomy" id="1591409"/>
    <lineage>
        <taxon>Bacteria</taxon>
        <taxon>Pseudomonadati</taxon>
        <taxon>Pseudomonadota</taxon>
        <taxon>Alphaproteobacteria</taxon>
        <taxon>Rhodobacterales</taxon>
        <taxon>Paracoccaceae</taxon>
        <taxon>Pseudohalocynthiibacter</taxon>
    </lineage>
</organism>
<keyword evidence="2" id="KW-0413">Isomerase</keyword>
<dbReference type="InterPro" id="IPR013078">
    <property type="entry name" value="His_Pase_superF_clade-1"/>
</dbReference>
<dbReference type="Gene3D" id="3.40.50.1240">
    <property type="entry name" value="Phosphoglycerate mutase-like"/>
    <property type="match status" value="1"/>
</dbReference>
<dbReference type="SMART" id="SM00855">
    <property type="entry name" value="PGAM"/>
    <property type="match status" value="1"/>
</dbReference>
<dbReference type="PANTHER" id="PTHR48100:SF1">
    <property type="entry name" value="HISTIDINE PHOSPHATASE FAMILY PROTEIN-RELATED"/>
    <property type="match status" value="1"/>
</dbReference>
<accession>A0ABV5JCH8</accession>